<dbReference type="Proteomes" id="UP000176300">
    <property type="component" value="Unassembled WGS sequence"/>
</dbReference>
<evidence type="ECO:0000313" key="2">
    <source>
        <dbReference type="EMBL" id="OGH81936.1"/>
    </source>
</evidence>
<comment type="caution">
    <text evidence="2">The sequence shown here is derived from an EMBL/GenBank/DDBJ whole genome shotgun (WGS) entry which is preliminary data.</text>
</comment>
<name>A0A1F6NDC0_9BACT</name>
<dbReference type="EMBL" id="MFQS01000054">
    <property type="protein sequence ID" value="OGH81936.1"/>
    <property type="molecule type" value="Genomic_DNA"/>
</dbReference>
<feature type="compositionally biased region" description="Polar residues" evidence="1">
    <location>
        <begin position="1"/>
        <end position="22"/>
    </location>
</feature>
<gene>
    <name evidence="2" type="ORF">A2373_04485</name>
</gene>
<feature type="region of interest" description="Disordered" evidence="1">
    <location>
        <begin position="1"/>
        <end position="80"/>
    </location>
</feature>
<evidence type="ECO:0000313" key="3">
    <source>
        <dbReference type="Proteomes" id="UP000176300"/>
    </source>
</evidence>
<accession>A0A1F6NDC0</accession>
<protein>
    <submittedName>
        <fullName evidence="2">Uncharacterized protein</fullName>
    </submittedName>
</protein>
<proteinExistence type="predicted"/>
<dbReference type="AlphaFoldDB" id="A0A1F6NDC0"/>
<feature type="compositionally biased region" description="Basic residues" evidence="1">
    <location>
        <begin position="35"/>
        <end position="52"/>
    </location>
</feature>
<reference evidence="2 3" key="1">
    <citation type="journal article" date="2016" name="Nat. Commun.">
        <title>Thousands of microbial genomes shed light on interconnected biogeochemical processes in an aquifer system.</title>
        <authorList>
            <person name="Anantharaman K."/>
            <person name="Brown C.T."/>
            <person name="Hug L.A."/>
            <person name="Sharon I."/>
            <person name="Castelle C.J."/>
            <person name="Probst A.J."/>
            <person name="Thomas B.C."/>
            <person name="Singh A."/>
            <person name="Wilkins M.J."/>
            <person name="Karaoz U."/>
            <person name="Brodie E.L."/>
            <person name="Williams K.H."/>
            <person name="Hubbard S.S."/>
            <person name="Banfield J.F."/>
        </authorList>
    </citation>
    <scope>NUCLEOTIDE SEQUENCE [LARGE SCALE GENOMIC DNA]</scope>
</reference>
<sequence length="93" mass="10910">MRKIRLSSSRPSFSMRVNSNLPSGKPKKKDSIAKKKDRARRKRMRERAKAEKKRAQANASPLTEEEKRERARANLKPRLKKADYQSRAFGFCY</sequence>
<evidence type="ECO:0000256" key="1">
    <source>
        <dbReference type="SAM" id="MobiDB-lite"/>
    </source>
</evidence>
<organism evidence="2 3">
    <name type="scientific">Candidatus Magasanikbacteria bacterium RIFOXYB1_FULL_40_15</name>
    <dbReference type="NCBI Taxonomy" id="1798697"/>
    <lineage>
        <taxon>Bacteria</taxon>
        <taxon>Candidatus Magasanikiibacteriota</taxon>
    </lineage>
</organism>